<sequence>MSHLFEFFGYPATDHSPEAIRSAETKDCPFQKVGCTKKLEGTPTGACSLKQPSFAQPVIICPIRLYAENHKVLQDVADRAFVPGLPLVLGGEAVATARAKGEKVVAVFGKGSGGEMRLPQRSGGTGSYWVDWILALLNPDGSLDEFVAVEVQTADTTGNYLPSRQAMMLPGRPIVQSTAGVNWENVCKRIITQLVYKGQLLQREESCKKGLFFICPAPVYDRVMKRLGGREGLTSVHFQSHAITFMAYDYVPPEQRQDGTAIPLSLEVLHTTSVAKLQERFGNVELPEPNVYRTAIQAALSGATISSQQ</sequence>
<dbReference type="EMBL" id="BAABKK010000035">
    <property type="protein sequence ID" value="GAA5201427.1"/>
    <property type="molecule type" value="Genomic_DNA"/>
</dbReference>
<accession>A0ABP9SRK2</accession>
<organism evidence="1 2">
    <name type="scientific">Arthrobacter gyeryongensis</name>
    <dbReference type="NCBI Taxonomy" id="1650592"/>
    <lineage>
        <taxon>Bacteria</taxon>
        <taxon>Bacillati</taxon>
        <taxon>Actinomycetota</taxon>
        <taxon>Actinomycetes</taxon>
        <taxon>Micrococcales</taxon>
        <taxon>Micrococcaceae</taxon>
        <taxon>Arthrobacter</taxon>
    </lineage>
</organism>
<keyword evidence="2" id="KW-1185">Reference proteome</keyword>
<comment type="caution">
    <text evidence="1">The sequence shown here is derived from an EMBL/GenBank/DDBJ whole genome shotgun (WGS) entry which is preliminary data.</text>
</comment>
<gene>
    <name evidence="1" type="ORF">GCM10023346_45800</name>
</gene>
<name>A0ABP9SRK2_9MICC</name>
<reference evidence="2" key="1">
    <citation type="journal article" date="2019" name="Int. J. Syst. Evol. Microbiol.">
        <title>The Global Catalogue of Microorganisms (GCM) 10K type strain sequencing project: providing services to taxonomists for standard genome sequencing and annotation.</title>
        <authorList>
            <consortium name="The Broad Institute Genomics Platform"/>
            <consortium name="The Broad Institute Genome Sequencing Center for Infectious Disease"/>
            <person name="Wu L."/>
            <person name="Ma J."/>
        </authorList>
    </citation>
    <scope>NUCLEOTIDE SEQUENCE [LARGE SCALE GENOMIC DNA]</scope>
    <source>
        <strain evidence="2">JCM 18514</strain>
    </source>
</reference>
<proteinExistence type="predicted"/>
<evidence type="ECO:0000313" key="2">
    <source>
        <dbReference type="Proteomes" id="UP001500200"/>
    </source>
</evidence>
<dbReference type="Proteomes" id="UP001500200">
    <property type="component" value="Unassembled WGS sequence"/>
</dbReference>
<evidence type="ECO:0000313" key="1">
    <source>
        <dbReference type="EMBL" id="GAA5201427.1"/>
    </source>
</evidence>
<evidence type="ECO:0008006" key="3">
    <source>
        <dbReference type="Google" id="ProtNLM"/>
    </source>
</evidence>
<protein>
    <recommendedName>
        <fullName evidence="3">Restriction endonuclease type II NotI domain-containing protein</fullName>
    </recommendedName>
</protein>